<dbReference type="Proteomes" id="UP001241110">
    <property type="component" value="Unassembled WGS sequence"/>
</dbReference>
<keyword evidence="2" id="KW-0732">Signal</keyword>
<feature type="compositionally biased region" description="Polar residues" evidence="1">
    <location>
        <begin position="339"/>
        <end position="364"/>
    </location>
</feature>
<feature type="chain" id="PRO_5042046415" description="Prolin-rich transmembrane protein" evidence="2">
    <location>
        <begin position="29"/>
        <end position="480"/>
    </location>
</feature>
<feature type="compositionally biased region" description="Low complexity" evidence="1">
    <location>
        <begin position="450"/>
        <end position="480"/>
    </location>
</feature>
<feature type="compositionally biased region" description="Basic and acidic residues" evidence="1">
    <location>
        <begin position="436"/>
        <end position="449"/>
    </location>
</feature>
<feature type="compositionally biased region" description="Polar residues" evidence="1">
    <location>
        <begin position="275"/>
        <end position="290"/>
    </location>
</feature>
<feature type="signal peptide" evidence="2">
    <location>
        <begin position="1"/>
        <end position="28"/>
    </location>
</feature>
<feature type="region of interest" description="Disordered" evidence="1">
    <location>
        <begin position="219"/>
        <end position="480"/>
    </location>
</feature>
<dbReference type="EMBL" id="JASJOS010000004">
    <property type="protein sequence ID" value="MDJ1481077.1"/>
    <property type="molecule type" value="Genomic_DNA"/>
</dbReference>
<dbReference type="Pfam" id="PF20245">
    <property type="entry name" value="DUF6600"/>
    <property type="match status" value="1"/>
</dbReference>
<dbReference type="InterPro" id="IPR046535">
    <property type="entry name" value="DUF6600"/>
</dbReference>
<accession>A0AAE3QKK2</accession>
<comment type="caution">
    <text evidence="3">The sequence shown here is derived from an EMBL/GenBank/DDBJ whole genome shotgun (WGS) entry which is preliminary data.</text>
</comment>
<feature type="compositionally biased region" description="Basic and acidic residues" evidence="1">
    <location>
        <begin position="257"/>
        <end position="272"/>
    </location>
</feature>
<gene>
    <name evidence="3" type="ORF">QNI16_11330</name>
</gene>
<organism evidence="3 4">
    <name type="scientific">Xanthocytophaga flava</name>
    <dbReference type="NCBI Taxonomy" id="3048013"/>
    <lineage>
        <taxon>Bacteria</taxon>
        <taxon>Pseudomonadati</taxon>
        <taxon>Bacteroidota</taxon>
        <taxon>Cytophagia</taxon>
        <taxon>Cytophagales</taxon>
        <taxon>Rhodocytophagaceae</taxon>
        <taxon>Xanthocytophaga</taxon>
    </lineage>
</organism>
<evidence type="ECO:0000313" key="3">
    <source>
        <dbReference type="EMBL" id="MDJ1481077.1"/>
    </source>
</evidence>
<dbReference type="AlphaFoldDB" id="A0AAE3QKK2"/>
<evidence type="ECO:0000256" key="1">
    <source>
        <dbReference type="SAM" id="MobiDB-lite"/>
    </source>
</evidence>
<dbReference type="RefSeq" id="WP_313978400.1">
    <property type="nucleotide sequence ID" value="NZ_JASJOS010000004.1"/>
</dbReference>
<proteinExistence type="predicted"/>
<evidence type="ECO:0000313" key="4">
    <source>
        <dbReference type="Proteomes" id="UP001241110"/>
    </source>
</evidence>
<protein>
    <recommendedName>
        <fullName evidence="5">Prolin-rich transmembrane protein</fullName>
    </recommendedName>
</protein>
<sequence>MKTLKQFRVWVILATWVAIFSGTEKASAQVNVSVSFQTFYDQLSPYGYWMNTPNYGYVWQPNVATDFQPYGTNGYWIVTEYGNTWVSDYDWGWAPFHYGRWYFDNYYGWLWMPDTEWGPAWVSWRSGDGYYGWAPMGPGVNVSVSIPVSAWIFVPNVYITNRRFYDYCIPRTRVVHVYNHTTVINNYYVYNNRRYASGPSVRDIERHSRSRVEVYRVQHEDRPGRSMVSNGSVRVYRPSVSERRDNVRGPVNTGPGRRVDATPDVRNHREDWGSSGRQDQNRVTTQPQNRSSERMGYPNDKRSNDGFRQPTEPQYSPRSREPRSSMESGRSNDNRQPAFDNSRQPSFDNNRQSDWGDRNSGSEGRTTQPQREQPQQRETSQPWGQPQERVQPRQREQPQFNQPSGAAGERRQSEPQRTQWEQPQRVERSQPSQAQRQERVESHPRESQRSFEQSSQPSQRSSGQGSAQPSQGGRPSRQPR</sequence>
<evidence type="ECO:0000256" key="2">
    <source>
        <dbReference type="SAM" id="SignalP"/>
    </source>
</evidence>
<feature type="compositionally biased region" description="Low complexity" evidence="1">
    <location>
        <begin position="365"/>
        <end position="389"/>
    </location>
</feature>
<evidence type="ECO:0008006" key="5">
    <source>
        <dbReference type="Google" id="ProtNLM"/>
    </source>
</evidence>
<reference evidence="3" key="1">
    <citation type="submission" date="2023-05" db="EMBL/GenBank/DDBJ databases">
        <authorList>
            <person name="Zhang X."/>
        </authorList>
    </citation>
    <scope>NUCLEOTIDE SEQUENCE</scope>
    <source>
        <strain evidence="3">YF14B1</strain>
    </source>
</reference>
<name>A0AAE3QKK2_9BACT</name>